<feature type="transmembrane region" description="Helical" evidence="1">
    <location>
        <begin position="66"/>
        <end position="84"/>
    </location>
</feature>
<feature type="transmembrane region" description="Helical" evidence="1">
    <location>
        <begin position="29"/>
        <end position="54"/>
    </location>
</feature>
<evidence type="ECO:0000256" key="1">
    <source>
        <dbReference type="SAM" id="Phobius"/>
    </source>
</evidence>
<keyword evidence="1" id="KW-0472">Membrane</keyword>
<dbReference type="EMBL" id="JRES01000487">
    <property type="protein sequence ID" value="KNC30835.1"/>
    <property type="molecule type" value="Genomic_DNA"/>
</dbReference>
<protein>
    <submittedName>
        <fullName evidence="2">Uncharacterized protein</fullName>
    </submittedName>
</protein>
<sequence length="108" mass="12341">MLSLAGVFLFLIILTVLMLVGVTKQRHLLMAPFVIICSLVLGGTVILHTIHLIMDFRVSLYLIQDLALTIGVQIMSLYPIYTYFMKLRLRSLKEKSLQETCEGNEKKR</sequence>
<keyword evidence="1" id="KW-0812">Transmembrane</keyword>
<gene>
    <name evidence="2" type="ORF">FF38_01598</name>
</gene>
<reference evidence="2 3" key="1">
    <citation type="journal article" date="2015" name="Nat. Commun.">
        <title>Lucilia cuprina genome unlocks parasitic fly biology to underpin future interventions.</title>
        <authorList>
            <person name="Anstead C.A."/>
            <person name="Korhonen P.K."/>
            <person name="Young N.D."/>
            <person name="Hall R.S."/>
            <person name="Jex A.R."/>
            <person name="Murali S.C."/>
            <person name="Hughes D.S."/>
            <person name="Lee S.F."/>
            <person name="Perry T."/>
            <person name="Stroehlein A.J."/>
            <person name="Ansell B.R."/>
            <person name="Breugelmans B."/>
            <person name="Hofmann A."/>
            <person name="Qu J."/>
            <person name="Dugan S."/>
            <person name="Lee S.L."/>
            <person name="Chao H."/>
            <person name="Dinh H."/>
            <person name="Han Y."/>
            <person name="Doddapaneni H.V."/>
            <person name="Worley K.C."/>
            <person name="Muzny D.M."/>
            <person name="Ioannidis P."/>
            <person name="Waterhouse R.M."/>
            <person name="Zdobnov E.M."/>
            <person name="James P.J."/>
            <person name="Bagnall N.H."/>
            <person name="Kotze A.C."/>
            <person name="Gibbs R.A."/>
            <person name="Richards S."/>
            <person name="Batterham P."/>
            <person name="Gasser R.B."/>
        </authorList>
    </citation>
    <scope>NUCLEOTIDE SEQUENCE [LARGE SCALE GENOMIC DNA]</scope>
    <source>
        <strain evidence="2 3">LS</strain>
        <tissue evidence="2">Full body</tissue>
    </source>
</reference>
<evidence type="ECO:0000313" key="3">
    <source>
        <dbReference type="Proteomes" id="UP000037069"/>
    </source>
</evidence>
<proteinExistence type="predicted"/>
<comment type="caution">
    <text evidence="2">The sequence shown here is derived from an EMBL/GenBank/DDBJ whole genome shotgun (WGS) entry which is preliminary data.</text>
</comment>
<dbReference type="OrthoDB" id="8017916at2759"/>
<feature type="transmembrane region" description="Helical" evidence="1">
    <location>
        <begin position="6"/>
        <end position="22"/>
    </location>
</feature>
<organism evidence="2 3">
    <name type="scientific">Lucilia cuprina</name>
    <name type="common">Green bottle fly</name>
    <name type="synonym">Australian sheep blowfly</name>
    <dbReference type="NCBI Taxonomy" id="7375"/>
    <lineage>
        <taxon>Eukaryota</taxon>
        <taxon>Metazoa</taxon>
        <taxon>Ecdysozoa</taxon>
        <taxon>Arthropoda</taxon>
        <taxon>Hexapoda</taxon>
        <taxon>Insecta</taxon>
        <taxon>Pterygota</taxon>
        <taxon>Neoptera</taxon>
        <taxon>Endopterygota</taxon>
        <taxon>Diptera</taxon>
        <taxon>Brachycera</taxon>
        <taxon>Muscomorpha</taxon>
        <taxon>Oestroidea</taxon>
        <taxon>Calliphoridae</taxon>
        <taxon>Luciliinae</taxon>
        <taxon>Lucilia</taxon>
    </lineage>
</organism>
<evidence type="ECO:0000313" key="2">
    <source>
        <dbReference type="EMBL" id="KNC30835.1"/>
    </source>
</evidence>
<accession>A0A0L0CF11</accession>
<keyword evidence="1" id="KW-1133">Transmembrane helix</keyword>
<dbReference type="AlphaFoldDB" id="A0A0L0CF11"/>
<name>A0A0L0CF11_LUCCU</name>
<keyword evidence="3" id="KW-1185">Reference proteome</keyword>
<dbReference type="Proteomes" id="UP000037069">
    <property type="component" value="Unassembled WGS sequence"/>
</dbReference>